<feature type="compositionally biased region" description="Basic residues" evidence="1">
    <location>
        <begin position="388"/>
        <end position="400"/>
    </location>
</feature>
<evidence type="ECO:0000256" key="1">
    <source>
        <dbReference type="SAM" id="MobiDB-lite"/>
    </source>
</evidence>
<dbReference type="PROSITE" id="PS51257">
    <property type="entry name" value="PROKAR_LIPOPROTEIN"/>
    <property type="match status" value="1"/>
</dbReference>
<feature type="chain" id="PRO_5045595061" description="Lipoprotein" evidence="2">
    <location>
        <begin position="22"/>
        <end position="400"/>
    </location>
</feature>
<feature type="region of interest" description="Disordered" evidence="1">
    <location>
        <begin position="324"/>
        <end position="400"/>
    </location>
</feature>
<name>A0ABQ2YDE7_9NEIS</name>
<reference evidence="4" key="1">
    <citation type="journal article" date="2019" name="Int. J. Syst. Evol. Microbiol.">
        <title>The Global Catalogue of Microorganisms (GCM) 10K type strain sequencing project: providing services to taxonomists for standard genome sequencing and annotation.</title>
        <authorList>
            <consortium name="The Broad Institute Genomics Platform"/>
            <consortium name="The Broad Institute Genome Sequencing Center for Infectious Disease"/>
            <person name="Wu L."/>
            <person name="Ma J."/>
        </authorList>
    </citation>
    <scope>NUCLEOTIDE SEQUENCE [LARGE SCALE GENOMIC DNA]</scope>
    <source>
        <strain evidence="4">KCTC 32041</strain>
    </source>
</reference>
<keyword evidence="4" id="KW-1185">Reference proteome</keyword>
<feature type="signal peptide" evidence="2">
    <location>
        <begin position="1"/>
        <end position="21"/>
    </location>
</feature>
<evidence type="ECO:0000313" key="3">
    <source>
        <dbReference type="EMBL" id="GGX80740.1"/>
    </source>
</evidence>
<gene>
    <name evidence="3" type="ORF">GCM10011290_05580</name>
</gene>
<dbReference type="Proteomes" id="UP000600877">
    <property type="component" value="Unassembled WGS sequence"/>
</dbReference>
<feature type="compositionally biased region" description="Low complexity" evidence="1">
    <location>
        <begin position="355"/>
        <end position="387"/>
    </location>
</feature>
<comment type="caution">
    <text evidence="3">The sequence shown here is derived from an EMBL/GenBank/DDBJ whole genome shotgun (WGS) entry which is preliminary data.</text>
</comment>
<organism evidence="3 4">
    <name type="scientific">Vogesella alkaliphila</name>
    <dbReference type="NCBI Taxonomy" id="1193621"/>
    <lineage>
        <taxon>Bacteria</taxon>
        <taxon>Pseudomonadati</taxon>
        <taxon>Pseudomonadota</taxon>
        <taxon>Betaproteobacteria</taxon>
        <taxon>Neisseriales</taxon>
        <taxon>Chromobacteriaceae</taxon>
        <taxon>Vogesella</taxon>
    </lineage>
</organism>
<dbReference type="RefSeq" id="WP_189372640.1">
    <property type="nucleotide sequence ID" value="NZ_BMYW01000001.1"/>
</dbReference>
<feature type="compositionally biased region" description="Acidic residues" evidence="1">
    <location>
        <begin position="335"/>
        <end position="354"/>
    </location>
</feature>
<evidence type="ECO:0008006" key="5">
    <source>
        <dbReference type="Google" id="ProtNLM"/>
    </source>
</evidence>
<evidence type="ECO:0000256" key="2">
    <source>
        <dbReference type="SAM" id="SignalP"/>
    </source>
</evidence>
<sequence length="400" mass="43416">MKPRALAVAVTLSGLLLGGCASPLANKTADAAAIHTIEQNARLARYNFDGEVRVKAIRLPGKVESVVEGDVIGEVAKSFSLELRGAVDMDKSRVEMTPTFRFSRPNAETWLRLPMLAELNTLTLWVDASVLDLAIPALRGEHKGKYVMFQAPQDKVKKLPLDAVLAELPQVAKNIYAAVDSKAYTFQPLDEAARKAGASYRIRLTLDPLAEAKMSKQAVQELLQLARRHAGEHQKEVEEFATAVGPLLDASQEELQTSSQTDLLVSRSGKLLGVSELREFSVPKEKELAVTVASTVRLSNHEQPVFSMQPTANNVVSFTELQPPSWLGGKRPADEAEEEEVEDALAAEPVDEAEWAAQAAEEAAEAPVAKKPAKAAKQAKQAKQAKPVAKRKPKPVARAQ</sequence>
<proteinExistence type="predicted"/>
<evidence type="ECO:0000313" key="4">
    <source>
        <dbReference type="Proteomes" id="UP000600877"/>
    </source>
</evidence>
<keyword evidence="2" id="KW-0732">Signal</keyword>
<dbReference type="EMBL" id="BMYW01000001">
    <property type="protein sequence ID" value="GGX80740.1"/>
    <property type="molecule type" value="Genomic_DNA"/>
</dbReference>
<protein>
    <recommendedName>
        <fullName evidence="5">Lipoprotein</fullName>
    </recommendedName>
</protein>
<accession>A0ABQ2YDE7</accession>